<keyword evidence="3" id="KW-1185">Reference proteome</keyword>
<keyword evidence="2" id="KW-0067">ATP-binding</keyword>
<dbReference type="InterPro" id="IPR038461">
    <property type="entry name" value="Schlafen_AlbA_2_dom_sf"/>
</dbReference>
<proteinExistence type="predicted"/>
<dbReference type="EMBL" id="STGV01000001">
    <property type="protein sequence ID" value="THV25101.1"/>
    <property type="molecule type" value="Genomic_DNA"/>
</dbReference>
<keyword evidence="2" id="KW-0378">Hydrolase</keyword>
<accession>A0A4S8P6Q5</accession>
<dbReference type="OrthoDB" id="9805115at2"/>
<dbReference type="Proteomes" id="UP000308828">
    <property type="component" value="Unassembled WGS sequence"/>
</dbReference>
<comment type="caution">
    <text evidence="2">The sequence shown here is derived from an EMBL/GenBank/DDBJ whole genome shotgun (WGS) entry which is preliminary data.</text>
</comment>
<dbReference type="AlphaFoldDB" id="A0A4S8P6Q5"/>
<dbReference type="Pfam" id="PF13749">
    <property type="entry name" value="HATPase_c_4"/>
    <property type="match status" value="1"/>
</dbReference>
<dbReference type="InterPro" id="IPR038475">
    <property type="entry name" value="RecG_C_sf"/>
</dbReference>
<gene>
    <name evidence="2" type="ORF">FAA97_02540</name>
</gene>
<reference evidence="2 3" key="1">
    <citation type="submission" date="2019-04" db="EMBL/GenBank/DDBJ databases">
        <title>Genome sequence of strain shin9-1.</title>
        <authorList>
            <person name="Gao J."/>
            <person name="Sun J."/>
        </authorList>
    </citation>
    <scope>NUCLEOTIDE SEQUENCE [LARGE SCALE GENOMIC DNA]</scope>
    <source>
        <strain evidence="3">shin9-1</strain>
    </source>
</reference>
<dbReference type="InterPro" id="IPR007421">
    <property type="entry name" value="Schlafen_AlbA_2_dom"/>
</dbReference>
<organism evidence="2 3">
    <name type="scientific">Peteryoungia ipomoeae</name>
    <dbReference type="NCBI Taxonomy" id="1210932"/>
    <lineage>
        <taxon>Bacteria</taxon>
        <taxon>Pseudomonadati</taxon>
        <taxon>Pseudomonadota</taxon>
        <taxon>Alphaproteobacteria</taxon>
        <taxon>Hyphomicrobiales</taxon>
        <taxon>Rhizobiaceae</taxon>
        <taxon>Peteryoungia</taxon>
    </lineage>
</organism>
<dbReference type="Gene3D" id="1.10.10.10">
    <property type="entry name" value="Winged helix-like DNA-binding domain superfamily/Winged helix DNA-binding domain"/>
    <property type="match status" value="1"/>
</dbReference>
<dbReference type="InterPro" id="IPR036388">
    <property type="entry name" value="WH-like_DNA-bd_sf"/>
</dbReference>
<dbReference type="Gene3D" id="3.30.565.60">
    <property type="match status" value="1"/>
</dbReference>
<feature type="domain" description="Schlafen AlbA-2" evidence="1">
    <location>
        <begin position="20"/>
        <end position="137"/>
    </location>
</feature>
<dbReference type="RefSeq" id="WP_136596949.1">
    <property type="nucleotide sequence ID" value="NZ_STGV01000001.1"/>
</dbReference>
<protein>
    <submittedName>
        <fullName evidence="2">ATP-dependent DNA helicase RecG</fullName>
    </submittedName>
</protein>
<dbReference type="PANTHER" id="PTHR30595">
    <property type="entry name" value="GLPR-RELATED TRANSCRIPTIONAL REPRESSOR"/>
    <property type="match status" value="1"/>
</dbReference>
<evidence type="ECO:0000313" key="2">
    <source>
        <dbReference type="EMBL" id="THV25101.1"/>
    </source>
</evidence>
<evidence type="ECO:0000313" key="3">
    <source>
        <dbReference type="Proteomes" id="UP000308828"/>
    </source>
</evidence>
<evidence type="ECO:0000259" key="1">
    <source>
        <dbReference type="Pfam" id="PF04326"/>
    </source>
</evidence>
<dbReference type="Gene3D" id="3.30.950.30">
    <property type="entry name" value="Schlafen, AAA domain"/>
    <property type="match status" value="1"/>
</dbReference>
<dbReference type="PANTHER" id="PTHR30595:SF6">
    <property type="entry name" value="SCHLAFEN ALBA-2 DOMAIN-CONTAINING PROTEIN"/>
    <property type="match status" value="1"/>
</dbReference>
<keyword evidence="2" id="KW-0547">Nucleotide-binding</keyword>
<name>A0A4S8P6Q5_9HYPH</name>
<dbReference type="Pfam" id="PF04326">
    <property type="entry name" value="SLFN_AlbA_2"/>
    <property type="match status" value="1"/>
</dbReference>
<keyword evidence="2" id="KW-0347">Helicase</keyword>
<dbReference type="GO" id="GO:0004386">
    <property type="term" value="F:helicase activity"/>
    <property type="evidence" value="ECO:0007669"/>
    <property type="project" value="UniProtKB-KW"/>
</dbReference>
<sequence length="460" mass="52057">MVDTKFIESAELSLLLGVNESHFVDLKAKALSPAKFTRTISAFANASGGEIFVGIEEIGGVEGKERIWDGFVDQEEANSFFQVMHNLDPLGKDFSFEWLASREEKGLVLHVTVQKTQEIFLATDGKAYIRNNAQNLPVREDALEKLKYDKGIKTYEDERLQVDTSEITNSEAIIEFLLETIPTGEPDAWLKKQFVIVDDRPTVAGVLLYSDSPQAILPKRSAVKILRYQTKTDAERDFLAEDPETIEGPLYSLIYDSVDRIKEIIERLEKVGPSGMERIVYPEEAVHELITNAVLHRDYSIAADVQVRIFDNRVEIESPGKLPGHVTVENISRTQFARNPKIVRLINKYRNPPNKDVGEGVNTAFEAMEKLRLKKPQFVETDSSVIVTLRHETLASPESLVLEYLNDNDEITNQIARDLTGIKSENTMKNVFYRLRETGQLEQVPKTKGKKHAWRKPAAP</sequence>